<name>A0ABV6Y2V9_9HYPH</name>
<evidence type="ECO:0000313" key="3">
    <source>
        <dbReference type="Proteomes" id="UP001593940"/>
    </source>
</evidence>
<comment type="caution">
    <text evidence="2">The sequence shown here is derived from an EMBL/GenBank/DDBJ whole genome shotgun (WGS) entry which is preliminary data.</text>
</comment>
<feature type="compositionally biased region" description="Polar residues" evidence="1">
    <location>
        <begin position="1"/>
        <end position="14"/>
    </location>
</feature>
<organism evidence="2 3">
    <name type="scientific">Microvirga arabica</name>
    <dbReference type="NCBI Taxonomy" id="1128671"/>
    <lineage>
        <taxon>Bacteria</taxon>
        <taxon>Pseudomonadati</taxon>
        <taxon>Pseudomonadota</taxon>
        <taxon>Alphaproteobacteria</taxon>
        <taxon>Hyphomicrobiales</taxon>
        <taxon>Methylobacteriaceae</taxon>
        <taxon>Microvirga</taxon>
    </lineage>
</organism>
<gene>
    <name evidence="2" type="ORF">ACETIH_02465</name>
</gene>
<proteinExistence type="predicted"/>
<evidence type="ECO:0000313" key="2">
    <source>
        <dbReference type="EMBL" id="MFC1455609.1"/>
    </source>
</evidence>
<protein>
    <submittedName>
        <fullName evidence="2">Uncharacterized protein</fullName>
    </submittedName>
</protein>
<dbReference type="Proteomes" id="UP001593940">
    <property type="component" value="Unassembled WGS sequence"/>
</dbReference>
<dbReference type="EMBL" id="JBHOMY010000009">
    <property type="protein sequence ID" value="MFC1455609.1"/>
    <property type="molecule type" value="Genomic_DNA"/>
</dbReference>
<dbReference type="RefSeq" id="WP_377028741.1">
    <property type="nucleotide sequence ID" value="NZ_JBHOMY010000009.1"/>
</dbReference>
<reference evidence="2 3" key="1">
    <citation type="submission" date="2024-09" db="EMBL/GenBank/DDBJ databases">
        <title>Nodulacao em especies de Leguminosae Basais da Amazonia e Caracterizacao dos Rizobios e Bacterias Associadas aos Nodulos.</title>
        <authorList>
            <person name="Jambeiro I.C.A."/>
            <person name="Lopes I.S."/>
            <person name="Aguiar E.R.G.R."/>
            <person name="Santos A.F.J."/>
            <person name="Dos Santos J.M.F."/>
            <person name="Gross E."/>
        </authorList>
    </citation>
    <scope>NUCLEOTIDE SEQUENCE [LARGE SCALE GENOMIC DNA]</scope>
    <source>
        <strain evidence="2 3">BRUESC1165</strain>
    </source>
</reference>
<feature type="region of interest" description="Disordered" evidence="1">
    <location>
        <begin position="1"/>
        <end position="25"/>
    </location>
</feature>
<keyword evidence="3" id="KW-1185">Reference proteome</keyword>
<accession>A0ABV6Y2V9</accession>
<sequence length="117" mass="13107">MPPSRARTTGLTRSKLSRRTREPRQARLFAVQMNDAAEGLFTSLDPRAITREQVTELFREAFESHSSKLALLANFGRQHPTIDPVLESAEERPLADQTTTVAVRIAIEWPSANLHVA</sequence>
<evidence type="ECO:0000256" key="1">
    <source>
        <dbReference type="SAM" id="MobiDB-lite"/>
    </source>
</evidence>